<comment type="similarity">
    <text evidence="2">Belongs to the CIA30 family.</text>
</comment>
<keyword evidence="4" id="KW-0143">Chaperone</keyword>
<dbReference type="OrthoDB" id="42561at2759"/>
<evidence type="ECO:0000256" key="4">
    <source>
        <dbReference type="ARBA" id="ARBA00023186"/>
    </source>
</evidence>
<dbReference type="InterPro" id="IPR013857">
    <property type="entry name" value="NADH-UbQ_OxRdtase-assoc_prot30"/>
</dbReference>
<dbReference type="PANTHER" id="PTHR13194">
    <property type="entry name" value="COMPLEX I INTERMEDIATE-ASSOCIATED PROTEIN 30"/>
    <property type="match status" value="1"/>
</dbReference>
<name>A0A5N5QX87_9AGAM</name>
<dbReference type="InterPro" id="IPR008979">
    <property type="entry name" value="Galactose-bd-like_sf"/>
</dbReference>
<dbReference type="GO" id="GO:0006120">
    <property type="term" value="P:mitochondrial electron transport, NADH to ubiquinone"/>
    <property type="evidence" value="ECO:0007669"/>
    <property type="project" value="TreeGrafter"/>
</dbReference>
<evidence type="ECO:0000256" key="1">
    <source>
        <dbReference type="ARBA" id="ARBA00004173"/>
    </source>
</evidence>
<dbReference type="GO" id="GO:0010257">
    <property type="term" value="P:NADH dehydrogenase complex assembly"/>
    <property type="evidence" value="ECO:0007669"/>
    <property type="project" value="TreeGrafter"/>
</dbReference>
<proteinExistence type="inferred from homology"/>
<keyword evidence="7" id="KW-1185">Reference proteome</keyword>
<dbReference type="Pfam" id="PF08547">
    <property type="entry name" value="CIA30"/>
    <property type="match status" value="1"/>
</dbReference>
<dbReference type="SUPFAM" id="SSF49785">
    <property type="entry name" value="Galactose-binding domain-like"/>
    <property type="match status" value="1"/>
</dbReference>
<evidence type="ECO:0000313" key="7">
    <source>
        <dbReference type="Proteomes" id="UP000383932"/>
    </source>
</evidence>
<accession>A0A5N5QX87</accession>
<comment type="caution">
    <text evidence="6">The sequence shown here is derived from an EMBL/GenBank/DDBJ whole genome shotgun (WGS) entry which is preliminary data.</text>
</comment>
<evidence type="ECO:0000256" key="2">
    <source>
        <dbReference type="ARBA" id="ARBA00007884"/>
    </source>
</evidence>
<keyword evidence="3" id="KW-0496">Mitochondrion</keyword>
<evidence type="ECO:0000313" key="6">
    <source>
        <dbReference type="EMBL" id="KAB5595777.1"/>
    </source>
</evidence>
<dbReference type="EMBL" id="SSOP01000006">
    <property type="protein sequence ID" value="KAB5595777.1"/>
    <property type="molecule type" value="Genomic_DNA"/>
</dbReference>
<evidence type="ECO:0000259" key="5">
    <source>
        <dbReference type="Pfam" id="PF08547"/>
    </source>
</evidence>
<dbReference type="InterPro" id="IPR039131">
    <property type="entry name" value="NDUFAF1"/>
</dbReference>
<evidence type="ECO:0000256" key="3">
    <source>
        <dbReference type="ARBA" id="ARBA00023128"/>
    </source>
</evidence>
<dbReference type="Proteomes" id="UP000383932">
    <property type="component" value="Unassembled WGS sequence"/>
</dbReference>
<sequence length="245" mass="27679">MSSPWSRAINRTVKVLRDNTIRIIRMEGVNPDTSARTLFSFRTAEDLQQYAVGSDGDLGGNSSAHLDHHPDGYARFWGEMRLDVKAGLEGKLRPGYAGFRNKSRPTLFGQLYDDLSLHRYLALRVKAAGDLQTRNSYFVNIQTDSPIQTDLWQHRLYFQTDGQWENIMIPLSNFVLTNQGDLVPHQVKMMSEKVRSIGVSILGGVSKTQGRYELGIESIRVTNEESIAEPSEEYIGEPPEKPLVH</sequence>
<protein>
    <submittedName>
        <fullName evidence="6">Complex I intermediate-associated protein 30</fullName>
    </submittedName>
</protein>
<feature type="domain" description="NADH:ubiquinone oxidoreductase intermediate-associated protein 30" evidence="5">
    <location>
        <begin position="39"/>
        <end position="216"/>
    </location>
</feature>
<dbReference type="AlphaFoldDB" id="A0A5N5QX87"/>
<dbReference type="GO" id="GO:0051082">
    <property type="term" value="F:unfolded protein binding"/>
    <property type="evidence" value="ECO:0007669"/>
    <property type="project" value="TreeGrafter"/>
</dbReference>
<reference evidence="6 7" key="1">
    <citation type="journal article" date="2019" name="Fungal Biol. Biotechnol.">
        <title>Draft genome sequence of fastidious pathogen Ceratobasidium theobromae, which causes vascular-streak dieback in Theobroma cacao.</title>
        <authorList>
            <person name="Ali S.S."/>
            <person name="Asman A."/>
            <person name="Shao J."/>
            <person name="Firmansyah A.P."/>
            <person name="Susilo A.W."/>
            <person name="Rosmana A."/>
            <person name="McMahon P."/>
            <person name="Junaid M."/>
            <person name="Guest D."/>
            <person name="Kheng T.Y."/>
            <person name="Meinhardt L.W."/>
            <person name="Bailey B.A."/>
        </authorList>
    </citation>
    <scope>NUCLEOTIDE SEQUENCE [LARGE SCALE GENOMIC DNA]</scope>
    <source>
        <strain evidence="6 7">CT2</strain>
    </source>
</reference>
<comment type="subcellular location">
    <subcellularLocation>
        <location evidence="1">Mitochondrion</location>
    </subcellularLocation>
</comment>
<gene>
    <name evidence="6" type="ORF">CTheo_790</name>
</gene>
<organism evidence="6 7">
    <name type="scientific">Ceratobasidium theobromae</name>
    <dbReference type="NCBI Taxonomy" id="1582974"/>
    <lineage>
        <taxon>Eukaryota</taxon>
        <taxon>Fungi</taxon>
        <taxon>Dikarya</taxon>
        <taxon>Basidiomycota</taxon>
        <taxon>Agaricomycotina</taxon>
        <taxon>Agaricomycetes</taxon>
        <taxon>Cantharellales</taxon>
        <taxon>Ceratobasidiaceae</taxon>
        <taxon>Ceratobasidium</taxon>
    </lineage>
</organism>
<dbReference type="PANTHER" id="PTHR13194:SF18">
    <property type="entry name" value="COMPLEX I INTERMEDIATE-ASSOCIATED PROTEIN 30, MITOCHONDRIAL"/>
    <property type="match status" value="1"/>
</dbReference>
<dbReference type="GO" id="GO:0005739">
    <property type="term" value="C:mitochondrion"/>
    <property type="evidence" value="ECO:0007669"/>
    <property type="project" value="UniProtKB-SubCell"/>
</dbReference>